<feature type="transmembrane region" description="Helical" evidence="6">
    <location>
        <begin position="330"/>
        <end position="350"/>
    </location>
</feature>
<feature type="transmembrane region" description="Helical" evidence="6">
    <location>
        <begin position="107"/>
        <end position="126"/>
    </location>
</feature>
<evidence type="ECO:0000256" key="4">
    <source>
        <dbReference type="ARBA" id="ARBA00022989"/>
    </source>
</evidence>
<evidence type="ECO:0000256" key="5">
    <source>
        <dbReference type="ARBA" id="ARBA00023136"/>
    </source>
</evidence>
<feature type="transmembrane region" description="Helical" evidence="6">
    <location>
        <begin position="387"/>
        <end position="412"/>
    </location>
</feature>
<dbReference type="PANTHER" id="PTHR22950:SF705">
    <property type="entry name" value="AMINO ACID TRANSPORTER AVT1I-LIKE"/>
    <property type="match status" value="1"/>
</dbReference>
<keyword evidence="4 6" id="KW-1133">Transmembrane helix</keyword>
<evidence type="ECO:0000256" key="6">
    <source>
        <dbReference type="SAM" id="Phobius"/>
    </source>
</evidence>
<dbReference type="Proteomes" id="UP001443914">
    <property type="component" value="Unassembled WGS sequence"/>
</dbReference>
<evidence type="ECO:0000256" key="1">
    <source>
        <dbReference type="ARBA" id="ARBA00004141"/>
    </source>
</evidence>
<feature type="transmembrane region" description="Helical" evidence="6">
    <location>
        <begin position="247"/>
        <end position="271"/>
    </location>
</feature>
<feature type="domain" description="Amino acid transporter transmembrane" evidence="7">
    <location>
        <begin position="29"/>
        <end position="407"/>
    </location>
</feature>
<evidence type="ECO:0000256" key="3">
    <source>
        <dbReference type="ARBA" id="ARBA00022970"/>
    </source>
</evidence>
<evidence type="ECO:0000259" key="7">
    <source>
        <dbReference type="Pfam" id="PF01490"/>
    </source>
</evidence>
<dbReference type="EMBL" id="JBDFQZ010000003">
    <property type="protein sequence ID" value="KAK9742563.1"/>
    <property type="molecule type" value="Genomic_DNA"/>
</dbReference>
<dbReference type="InterPro" id="IPR013057">
    <property type="entry name" value="AA_transpt_TM"/>
</dbReference>
<feature type="transmembrane region" description="Helical" evidence="6">
    <location>
        <begin position="173"/>
        <end position="196"/>
    </location>
</feature>
<protein>
    <recommendedName>
        <fullName evidence="7">Amino acid transporter transmembrane domain-containing protein</fullName>
    </recommendedName>
</protein>
<dbReference type="Pfam" id="PF01490">
    <property type="entry name" value="Aa_trans"/>
    <property type="match status" value="1"/>
</dbReference>
<keyword evidence="3" id="KW-0029">Amino-acid transport</keyword>
<comment type="caution">
    <text evidence="8">The sequence shown here is derived from an EMBL/GenBank/DDBJ whole genome shotgun (WGS) entry which is preliminary data.</text>
</comment>
<name>A0AAW1M179_SAPOF</name>
<gene>
    <name evidence="8" type="ORF">RND81_03G182300</name>
</gene>
<keyword evidence="2 6" id="KW-0812">Transmembrane</keyword>
<dbReference type="AlphaFoldDB" id="A0AAW1M179"/>
<feature type="transmembrane region" description="Helical" evidence="6">
    <location>
        <begin position="146"/>
        <end position="166"/>
    </location>
</feature>
<feature type="transmembrane region" description="Helical" evidence="6">
    <location>
        <begin position="291"/>
        <end position="309"/>
    </location>
</feature>
<feature type="transmembrane region" description="Helical" evidence="6">
    <location>
        <begin position="216"/>
        <end position="235"/>
    </location>
</feature>
<organism evidence="8 9">
    <name type="scientific">Saponaria officinalis</name>
    <name type="common">Common soapwort</name>
    <name type="synonym">Lychnis saponaria</name>
    <dbReference type="NCBI Taxonomy" id="3572"/>
    <lineage>
        <taxon>Eukaryota</taxon>
        <taxon>Viridiplantae</taxon>
        <taxon>Streptophyta</taxon>
        <taxon>Embryophyta</taxon>
        <taxon>Tracheophyta</taxon>
        <taxon>Spermatophyta</taxon>
        <taxon>Magnoliopsida</taxon>
        <taxon>eudicotyledons</taxon>
        <taxon>Gunneridae</taxon>
        <taxon>Pentapetalae</taxon>
        <taxon>Caryophyllales</taxon>
        <taxon>Caryophyllaceae</taxon>
        <taxon>Caryophylleae</taxon>
        <taxon>Saponaria</taxon>
    </lineage>
</organism>
<dbReference type="GO" id="GO:0005774">
    <property type="term" value="C:vacuolar membrane"/>
    <property type="evidence" value="ECO:0007669"/>
    <property type="project" value="TreeGrafter"/>
</dbReference>
<proteinExistence type="predicted"/>
<comment type="subcellular location">
    <subcellularLocation>
        <location evidence="1">Membrane</location>
        <topology evidence="1">Multi-pass membrane protein</topology>
    </subcellularLocation>
</comment>
<dbReference type="PANTHER" id="PTHR22950">
    <property type="entry name" value="AMINO ACID TRANSPORTER"/>
    <property type="match status" value="1"/>
</dbReference>
<evidence type="ECO:0000313" key="8">
    <source>
        <dbReference type="EMBL" id="KAK9742563.1"/>
    </source>
</evidence>
<feature type="transmembrane region" description="Helical" evidence="6">
    <location>
        <begin position="356"/>
        <end position="375"/>
    </location>
</feature>
<evidence type="ECO:0000256" key="2">
    <source>
        <dbReference type="ARBA" id="ARBA00022692"/>
    </source>
</evidence>
<feature type="transmembrane region" description="Helical" evidence="6">
    <location>
        <begin position="59"/>
        <end position="79"/>
    </location>
</feature>
<reference evidence="8" key="1">
    <citation type="submission" date="2024-03" db="EMBL/GenBank/DDBJ databases">
        <title>WGS assembly of Saponaria officinalis var. Norfolk2.</title>
        <authorList>
            <person name="Jenkins J."/>
            <person name="Shu S."/>
            <person name="Grimwood J."/>
            <person name="Barry K."/>
            <person name="Goodstein D."/>
            <person name="Schmutz J."/>
            <person name="Leebens-Mack J."/>
            <person name="Osbourn A."/>
        </authorList>
    </citation>
    <scope>NUCLEOTIDE SEQUENCE [LARGE SCALE GENOMIC DNA]</scope>
    <source>
        <strain evidence="8">JIC</strain>
    </source>
</reference>
<keyword evidence="5 6" id="KW-0472">Membrane</keyword>
<sequence length="419" mass="45831">MEGVCNEITHPLLENNLESNKDYPKQGHTSFFKTFFNGLNALSGVGILSVPYALASGGWLSLVLIFTVALAAFYAGILIKRCMEADTTIKSYPDIGERAFGNVGRRVVSLFMCIELYLVVTGFLILEGDNLSNLFPTLEFEAYGVTFGGRDTFVVIVALIILPTVLLDNLSILSYFSATGVVASLVILASILWVGAFEGVGFKSKGELLNLSGVPTAVSLYSFCYCAHPVFPTLYNSMKQRQHFSKILLLCFLSSTISYATMAIFGYLMFGPKVNSQITLNLPTNKLSSKVAIYTTLINPLSKYALMLEPVATAADSWFPDYRKKRHFRVLIRTALVTTQVIVAILVPFFGSLMSLVGAFLSVTASITLPCLCYLKISGANLRFEKVLVVGTIVISMLIAIFGTYTALVQLIQGTVLRY</sequence>
<accession>A0AAW1M179</accession>
<evidence type="ECO:0000313" key="9">
    <source>
        <dbReference type="Proteomes" id="UP001443914"/>
    </source>
</evidence>
<keyword evidence="3" id="KW-0813">Transport</keyword>
<feature type="transmembrane region" description="Helical" evidence="6">
    <location>
        <begin position="35"/>
        <end position="53"/>
    </location>
</feature>
<keyword evidence="9" id="KW-1185">Reference proteome</keyword>
<dbReference type="GO" id="GO:0015179">
    <property type="term" value="F:L-amino acid transmembrane transporter activity"/>
    <property type="evidence" value="ECO:0007669"/>
    <property type="project" value="TreeGrafter"/>
</dbReference>